<reference evidence="8 9" key="1">
    <citation type="journal article" date="2014" name="Int. J. Syst. Evol. Microbiol.">
        <title>Complete genome sequence of Corynebacterium casei LMG S-19264T (=DSM 44701T), isolated from a smear-ripened cheese.</title>
        <authorList>
            <consortium name="US DOE Joint Genome Institute (JGI-PGF)"/>
            <person name="Walter F."/>
            <person name="Albersmeier A."/>
            <person name="Kalinowski J."/>
            <person name="Ruckert C."/>
        </authorList>
    </citation>
    <scope>NUCLEOTIDE SEQUENCE [LARGE SCALE GENOMIC DNA]</scope>
    <source>
        <strain evidence="8 9">KCTC 23968</strain>
    </source>
</reference>
<protein>
    <recommendedName>
        <fullName evidence="7">HemY N-terminal domain-containing protein</fullName>
    </recommendedName>
</protein>
<dbReference type="GO" id="GO:0016020">
    <property type="term" value="C:membrane"/>
    <property type="evidence" value="ECO:0007669"/>
    <property type="project" value="UniProtKB-SubCell"/>
</dbReference>
<feature type="domain" description="HemY N-terminal" evidence="7">
    <location>
        <begin position="44"/>
        <end position="139"/>
    </location>
</feature>
<dbReference type="Gene3D" id="1.25.40.10">
    <property type="entry name" value="Tetratricopeptide repeat domain"/>
    <property type="match status" value="1"/>
</dbReference>
<comment type="caution">
    <text evidence="8">The sequence shown here is derived from an EMBL/GenBank/DDBJ whole genome shotgun (WGS) entry which is preliminary data.</text>
</comment>
<evidence type="ECO:0000256" key="2">
    <source>
        <dbReference type="ARBA" id="ARBA00022692"/>
    </source>
</evidence>
<keyword evidence="2 6" id="KW-0812">Transmembrane</keyword>
<dbReference type="EMBL" id="BMYV01000002">
    <property type="protein sequence ID" value="GGX72409.1"/>
    <property type="molecule type" value="Genomic_DNA"/>
</dbReference>
<name>A0A918KS35_9PROT</name>
<dbReference type="InterPro" id="IPR011990">
    <property type="entry name" value="TPR-like_helical_dom_sf"/>
</dbReference>
<evidence type="ECO:0000256" key="6">
    <source>
        <dbReference type="SAM" id="Phobius"/>
    </source>
</evidence>
<evidence type="ECO:0000256" key="3">
    <source>
        <dbReference type="ARBA" id="ARBA00022989"/>
    </source>
</evidence>
<dbReference type="RefSeq" id="WP_189586104.1">
    <property type="nucleotide sequence ID" value="NZ_BMYV01000002.1"/>
</dbReference>
<evidence type="ECO:0000313" key="9">
    <source>
        <dbReference type="Proteomes" id="UP000600865"/>
    </source>
</evidence>
<evidence type="ECO:0000256" key="1">
    <source>
        <dbReference type="ARBA" id="ARBA00004370"/>
    </source>
</evidence>
<gene>
    <name evidence="8" type="ORF">GCM10011309_23430</name>
</gene>
<evidence type="ECO:0000259" key="7">
    <source>
        <dbReference type="Pfam" id="PF07219"/>
    </source>
</evidence>
<dbReference type="InterPro" id="IPR010817">
    <property type="entry name" value="HemY_N"/>
</dbReference>
<proteinExistence type="predicted"/>
<keyword evidence="4 6" id="KW-0472">Membrane</keyword>
<comment type="subcellular location">
    <subcellularLocation>
        <location evidence="1">Membrane</location>
    </subcellularLocation>
</comment>
<dbReference type="AlphaFoldDB" id="A0A918KS35"/>
<dbReference type="SUPFAM" id="SSF48452">
    <property type="entry name" value="TPR-like"/>
    <property type="match status" value="1"/>
</dbReference>
<organism evidence="8 9">
    <name type="scientific">Litorimonas cladophorae</name>
    <dbReference type="NCBI Taxonomy" id="1220491"/>
    <lineage>
        <taxon>Bacteria</taxon>
        <taxon>Pseudomonadati</taxon>
        <taxon>Pseudomonadota</taxon>
        <taxon>Alphaproteobacteria</taxon>
        <taxon>Maricaulales</taxon>
        <taxon>Robiginitomaculaceae</taxon>
    </lineage>
</organism>
<dbReference type="Proteomes" id="UP000600865">
    <property type="component" value="Unassembled WGS sequence"/>
</dbReference>
<feature type="compositionally biased region" description="Basic and acidic residues" evidence="5">
    <location>
        <begin position="485"/>
        <end position="499"/>
    </location>
</feature>
<feature type="region of interest" description="Disordered" evidence="5">
    <location>
        <begin position="468"/>
        <end position="499"/>
    </location>
</feature>
<accession>A0A918KS35</accession>
<evidence type="ECO:0000256" key="4">
    <source>
        <dbReference type="ARBA" id="ARBA00023136"/>
    </source>
</evidence>
<sequence>MTKYVITILAFLAALAGLLLWVGDDIMLSISSSATSGFFAFAPIELSWQFAIIASVFGVLGLIGLWSAFLWLWRLPRRVRSGVGLRRRNRALDAMEEALLAGAEGDVKKSRKKAEIARNLIGSTELGRVISALSAEAAGDSDVAVEHYQAMLESDKTRATGQRGLAQNMLATGDLPGAIEQSREAYTNNPEARWAFDTLFKAEVANFQWEDAAETLETGEGRKHVEKLIARRRRAVLTTAQADLLHDEGQFGEALELAVKANALAPEFAPATALAVKLYKLQGDPKAASKLIEKSWAHSAHPALSLAFLDLLEGADNKTRDKRLAALVKQAPDHRETKILLAEDHLRRDDAVQAWAVLRPLLREEDTPSSRLCVLAAQSEERLNNPTDARLWLQRAATAPREADWSDLDPSGESFDYTPQDWRRMVFSFGDTGELIHPRFDSRAPLRLPGVADLGEEPDAVAEIVAAKPAMQPDDPGVPPAKGNDLADRLDSLLDKPKR</sequence>
<keyword evidence="9" id="KW-1185">Reference proteome</keyword>
<keyword evidence="3 6" id="KW-1133">Transmembrane helix</keyword>
<feature type="transmembrane region" description="Helical" evidence="6">
    <location>
        <begin position="50"/>
        <end position="73"/>
    </location>
</feature>
<dbReference type="Pfam" id="PF07219">
    <property type="entry name" value="HemY_N"/>
    <property type="match status" value="1"/>
</dbReference>
<evidence type="ECO:0000313" key="8">
    <source>
        <dbReference type="EMBL" id="GGX72409.1"/>
    </source>
</evidence>
<evidence type="ECO:0000256" key="5">
    <source>
        <dbReference type="SAM" id="MobiDB-lite"/>
    </source>
</evidence>